<evidence type="ECO:0000313" key="13">
    <source>
        <dbReference type="EMBL" id="TRY70144.1"/>
    </source>
</evidence>
<evidence type="ECO:0000256" key="7">
    <source>
        <dbReference type="ARBA" id="ARBA00022691"/>
    </source>
</evidence>
<keyword evidence="4 11" id="KW-0963">Cytoplasm</keyword>
<dbReference type="Pfam" id="PF07757">
    <property type="entry name" value="AdoMet_MTase"/>
    <property type="match status" value="1"/>
</dbReference>
<dbReference type="EC" id="2.1.1.211" evidence="11"/>
<keyword evidence="8 11" id="KW-0819">tRNA processing</keyword>
<dbReference type="GO" id="GO:0005737">
    <property type="term" value="C:cytoplasm"/>
    <property type="evidence" value="ECO:0007669"/>
    <property type="project" value="UniProtKB-SubCell"/>
</dbReference>
<evidence type="ECO:0000256" key="11">
    <source>
        <dbReference type="RuleBase" id="RU368004"/>
    </source>
</evidence>
<reference evidence="13 14" key="1">
    <citation type="journal article" date="2018" name="Nat. Ecol. Evol.">
        <title>Genomic signatures of mitonuclear coevolution across populations of Tigriopus californicus.</title>
        <authorList>
            <person name="Barreto F.S."/>
            <person name="Watson E.T."/>
            <person name="Lima T.G."/>
            <person name="Willett C.S."/>
            <person name="Edmands S."/>
            <person name="Li W."/>
            <person name="Burton R.S."/>
        </authorList>
    </citation>
    <scope>NUCLEOTIDE SEQUENCE [LARGE SCALE GENOMIC DNA]</scope>
    <source>
        <strain evidence="13 14">San Diego</strain>
    </source>
</reference>
<feature type="zinc finger region" description="C3H1-type" evidence="10">
    <location>
        <begin position="529"/>
        <end position="559"/>
    </location>
</feature>
<keyword evidence="10" id="KW-0863">Zinc-finger</keyword>
<keyword evidence="5 11" id="KW-0489">Methyltransferase</keyword>
<dbReference type="GO" id="GO:0141101">
    <property type="term" value="F:tRNA(Ser) (uridine(44)-2'-O-)-methyltransferase activity"/>
    <property type="evidence" value="ECO:0007669"/>
    <property type="project" value="UniProtKB-EC"/>
</dbReference>
<dbReference type="OMA" id="PCCPFEF"/>
<evidence type="ECO:0000256" key="10">
    <source>
        <dbReference type="PROSITE-ProRule" id="PRU00723"/>
    </source>
</evidence>
<proteinExistence type="inferred from homology"/>
<dbReference type="InterPro" id="IPR029063">
    <property type="entry name" value="SAM-dependent_MTases_sf"/>
</dbReference>
<comment type="subcellular location">
    <subcellularLocation>
        <location evidence="2 11">Cytoplasm</location>
    </subcellularLocation>
</comment>
<gene>
    <name evidence="13" type="ORF">TCAL_10016</name>
</gene>
<evidence type="ECO:0000256" key="1">
    <source>
        <dbReference type="ARBA" id="ARBA00002778"/>
    </source>
</evidence>
<evidence type="ECO:0000256" key="5">
    <source>
        <dbReference type="ARBA" id="ARBA00022603"/>
    </source>
</evidence>
<dbReference type="InterPro" id="IPR000571">
    <property type="entry name" value="Znf_CCCH"/>
</dbReference>
<dbReference type="GO" id="GO:0030488">
    <property type="term" value="P:tRNA methylation"/>
    <property type="evidence" value="ECO:0007669"/>
    <property type="project" value="UniProtKB-UniRule"/>
</dbReference>
<comment type="similarity">
    <text evidence="3 11">Belongs to the TRM44 family.</text>
</comment>
<dbReference type="Proteomes" id="UP000318571">
    <property type="component" value="Chromosome 9"/>
</dbReference>
<evidence type="ECO:0000256" key="6">
    <source>
        <dbReference type="ARBA" id="ARBA00022679"/>
    </source>
</evidence>
<keyword evidence="10" id="KW-0862">Zinc</keyword>
<protein>
    <recommendedName>
        <fullName evidence="11">tRNA (uracil-O(2)-)-methyltransferase</fullName>
        <ecNumber evidence="11">2.1.1.211</ecNumber>
    </recommendedName>
</protein>
<dbReference type="STRING" id="6832.A0A553NXJ8"/>
<dbReference type="EMBL" id="VCGU01000009">
    <property type="protein sequence ID" value="TRY70144.1"/>
    <property type="molecule type" value="Genomic_DNA"/>
</dbReference>
<accession>A0A553NXJ8</accession>
<dbReference type="PANTHER" id="PTHR21210:SF0">
    <property type="entry name" value="TRNA (URACIL-O(2)-)-METHYLTRANSFERASE-RELATED"/>
    <property type="match status" value="1"/>
</dbReference>
<comment type="caution">
    <text evidence="13">The sequence shown here is derived from an EMBL/GenBank/DDBJ whole genome shotgun (WGS) entry which is preliminary data.</text>
</comment>
<evidence type="ECO:0000256" key="4">
    <source>
        <dbReference type="ARBA" id="ARBA00022490"/>
    </source>
</evidence>
<comment type="catalytic activity">
    <reaction evidence="9 11">
        <text>uridine(44) in tRNA(Ser) + S-adenosyl-L-methionine = 2'-O-methyluridine(44) in tRNA(Ser) + S-adenosyl-L-homocysteine + H(+)</text>
        <dbReference type="Rhea" id="RHEA:43100"/>
        <dbReference type="Rhea" id="RHEA-COMP:10339"/>
        <dbReference type="Rhea" id="RHEA-COMP:10340"/>
        <dbReference type="ChEBI" id="CHEBI:15378"/>
        <dbReference type="ChEBI" id="CHEBI:57856"/>
        <dbReference type="ChEBI" id="CHEBI:59789"/>
        <dbReference type="ChEBI" id="CHEBI:65315"/>
        <dbReference type="ChEBI" id="CHEBI:74478"/>
        <dbReference type="EC" id="2.1.1.211"/>
    </reaction>
</comment>
<dbReference type="SUPFAM" id="SSF53335">
    <property type="entry name" value="S-adenosyl-L-methionine-dependent methyltransferases"/>
    <property type="match status" value="1"/>
</dbReference>
<keyword evidence="14" id="KW-1185">Reference proteome</keyword>
<dbReference type="GO" id="GO:0008270">
    <property type="term" value="F:zinc ion binding"/>
    <property type="evidence" value="ECO:0007669"/>
    <property type="project" value="UniProtKB-KW"/>
</dbReference>
<evidence type="ECO:0000313" key="14">
    <source>
        <dbReference type="Proteomes" id="UP000318571"/>
    </source>
</evidence>
<keyword evidence="10" id="KW-0479">Metal-binding</keyword>
<dbReference type="PROSITE" id="PS50103">
    <property type="entry name" value="ZF_C3H1"/>
    <property type="match status" value="1"/>
</dbReference>
<feature type="domain" description="C3H1-type" evidence="12">
    <location>
        <begin position="529"/>
        <end position="559"/>
    </location>
</feature>
<comment type="function">
    <text evidence="1">Probable adenosyl-L-methionine (AdoMet)-dependent tRNA (uracil-O(2)-)-methyltransferase.</text>
</comment>
<name>A0A553NXJ8_TIGCA</name>
<keyword evidence="6 11" id="KW-0808">Transferase</keyword>
<organism evidence="13 14">
    <name type="scientific">Tigriopus californicus</name>
    <name type="common">Marine copepod</name>
    <dbReference type="NCBI Taxonomy" id="6832"/>
    <lineage>
        <taxon>Eukaryota</taxon>
        <taxon>Metazoa</taxon>
        <taxon>Ecdysozoa</taxon>
        <taxon>Arthropoda</taxon>
        <taxon>Crustacea</taxon>
        <taxon>Multicrustacea</taxon>
        <taxon>Hexanauplia</taxon>
        <taxon>Copepoda</taxon>
        <taxon>Harpacticoida</taxon>
        <taxon>Harpacticidae</taxon>
        <taxon>Tigriopus</taxon>
    </lineage>
</organism>
<dbReference type="InterPro" id="IPR011671">
    <property type="entry name" value="tRNA_uracil_MeTrfase"/>
</dbReference>
<dbReference type="AlphaFoldDB" id="A0A553NXJ8"/>
<evidence type="ECO:0000259" key="12">
    <source>
        <dbReference type="PROSITE" id="PS50103"/>
    </source>
</evidence>
<evidence type="ECO:0000256" key="8">
    <source>
        <dbReference type="ARBA" id="ARBA00022694"/>
    </source>
</evidence>
<evidence type="ECO:0000256" key="2">
    <source>
        <dbReference type="ARBA" id="ARBA00004496"/>
    </source>
</evidence>
<keyword evidence="7 11" id="KW-0949">S-adenosyl-L-methionine</keyword>
<evidence type="ECO:0000256" key="9">
    <source>
        <dbReference type="ARBA" id="ARBA00047957"/>
    </source>
</evidence>
<dbReference type="PANTHER" id="PTHR21210">
    <property type="entry name" value="TRNA (URACIL-O(2)-)-METHYLTRANSFERASE-RELATED"/>
    <property type="match status" value="1"/>
</dbReference>
<comment type="function">
    <text evidence="11">Adenosyl-L-methionine (AdoMet)-dependent tRNA (uracil-O(2)-)-methyltransferase.</text>
</comment>
<evidence type="ECO:0000256" key="3">
    <source>
        <dbReference type="ARBA" id="ARBA00009056"/>
    </source>
</evidence>
<sequence length="569" mass="65152">MTPVVVVQCSVQRFTRALDILVRKPHASQKKLAGCTLTSLSIYQDQPKSVKSVSEVFDEAYGEIRRRLVFRKISSEAQQTDYDETIKWIHPSEQSMTISFHCDHHEFLIQYLDSQISFHVVKGPKDAIRHNYVDPLVKWCQGVEEITPSPTSNRLVDLAKYRDKYCQLKDKHAPNIIKDLALAAYIILLWEQDDLPKEQIRFMDLGCGNGLLVYILTVEGYDGTGVDIRQRKIWDSFKPKVDLQVSTVHPSATTTFPKYTWLIGNHSDELTPWIPVMAALTSHQTRFFVLPCCPFEFHRKFVRRNPKASIYRDYLDYVKEVGEKCGFVMEEDRLKIPSTKRICFIGRQRVNLKETRPEILQAIHDLNSTSQSQGQCEKNDLVHAKRARLDFVPRSSEIAVHNCTQLPKELITDVIKLVVSECLKTQNLLMDHSKFSNLKDESLLPTKEWNMGGTLSLSEIAALISYEQLQAMKNECGGLQTLIRNHNFIFIVDKGQVRLRCHALDPPWAGKRHSKGSKSNVGTTATHLTKKTRLCWFFENHPQGCSVSADKCLWAHGKHDLAAMTTRND</sequence>